<keyword evidence="1" id="KW-0479">Metal-binding</keyword>
<accession>A0AAV2B628</accession>
<dbReference type="InterPro" id="IPR018247">
    <property type="entry name" value="EF_Hand_1_Ca_BS"/>
</dbReference>
<dbReference type="EMBL" id="CAXIEN010000290">
    <property type="protein sequence ID" value="CAL1291683.1"/>
    <property type="molecule type" value="Genomic_DNA"/>
</dbReference>
<gene>
    <name evidence="5" type="ORF">LARSCL_LOCUS17224</name>
</gene>
<dbReference type="CDD" id="cd00051">
    <property type="entry name" value="EFh"/>
    <property type="match status" value="1"/>
</dbReference>
<feature type="domain" description="EF-hand" evidence="4">
    <location>
        <begin position="138"/>
        <end position="164"/>
    </location>
</feature>
<dbReference type="SMART" id="SM00054">
    <property type="entry name" value="EFh"/>
    <property type="match status" value="2"/>
</dbReference>
<feature type="non-terminal residue" evidence="5">
    <location>
        <position position="1"/>
    </location>
</feature>
<comment type="caution">
    <text evidence="5">The sequence shown here is derived from an EMBL/GenBank/DDBJ whole genome shotgun (WGS) entry which is preliminary data.</text>
</comment>
<dbReference type="Proteomes" id="UP001497382">
    <property type="component" value="Unassembled WGS sequence"/>
</dbReference>
<evidence type="ECO:0000256" key="1">
    <source>
        <dbReference type="ARBA" id="ARBA00022723"/>
    </source>
</evidence>
<dbReference type="PRINTS" id="PR00450">
    <property type="entry name" value="RECOVERIN"/>
</dbReference>
<evidence type="ECO:0000256" key="3">
    <source>
        <dbReference type="ARBA" id="ARBA00022837"/>
    </source>
</evidence>
<sequence>LKPLRRRSTPAASSSSLLTLYQRLLRYIRRLLSARRDVSYEEYYPHPPRYRPLRINALCRLTNFSRSEIKLIYQGFKQVCPTGVVNENTFKNIFSSYFPQGDAALYAHYVFKACDQQNNGTINFQEFLTGLSLLTRGPTVDKLRWTFRLYDLNGDGRIDRDEMR</sequence>
<dbReference type="InterPro" id="IPR028846">
    <property type="entry name" value="Recoverin"/>
</dbReference>
<dbReference type="SUPFAM" id="SSF47473">
    <property type="entry name" value="EF-hand"/>
    <property type="match status" value="1"/>
</dbReference>
<dbReference type="PROSITE" id="PS50222">
    <property type="entry name" value="EF_HAND_2"/>
    <property type="match status" value="2"/>
</dbReference>
<feature type="non-terminal residue" evidence="5">
    <location>
        <position position="164"/>
    </location>
</feature>
<organism evidence="5 6">
    <name type="scientific">Larinioides sclopetarius</name>
    <dbReference type="NCBI Taxonomy" id="280406"/>
    <lineage>
        <taxon>Eukaryota</taxon>
        <taxon>Metazoa</taxon>
        <taxon>Ecdysozoa</taxon>
        <taxon>Arthropoda</taxon>
        <taxon>Chelicerata</taxon>
        <taxon>Arachnida</taxon>
        <taxon>Araneae</taxon>
        <taxon>Araneomorphae</taxon>
        <taxon>Entelegynae</taxon>
        <taxon>Araneoidea</taxon>
        <taxon>Araneidae</taxon>
        <taxon>Larinioides</taxon>
    </lineage>
</organism>
<proteinExistence type="predicted"/>
<dbReference type="PROSITE" id="PS00018">
    <property type="entry name" value="EF_HAND_1"/>
    <property type="match status" value="1"/>
</dbReference>
<evidence type="ECO:0000313" key="5">
    <source>
        <dbReference type="EMBL" id="CAL1291683.1"/>
    </source>
</evidence>
<keyword evidence="6" id="KW-1185">Reference proteome</keyword>
<feature type="domain" description="EF-hand" evidence="4">
    <location>
        <begin position="102"/>
        <end position="137"/>
    </location>
</feature>
<reference evidence="5 6" key="1">
    <citation type="submission" date="2024-04" db="EMBL/GenBank/DDBJ databases">
        <authorList>
            <person name="Rising A."/>
            <person name="Reimegard J."/>
            <person name="Sonavane S."/>
            <person name="Akerstrom W."/>
            <person name="Nylinder S."/>
            <person name="Hedman E."/>
            <person name="Kallberg Y."/>
        </authorList>
    </citation>
    <scope>NUCLEOTIDE SEQUENCE [LARGE SCALE GENOMIC DNA]</scope>
</reference>
<dbReference type="GO" id="GO:0005509">
    <property type="term" value="F:calcium ion binding"/>
    <property type="evidence" value="ECO:0007669"/>
    <property type="project" value="InterPro"/>
</dbReference>
<dbReference type="InterPro" id="IPR002048">
    <property type="entry name" value="EF_hand_dom"/>
</dbReference>
<dbReference type="PANTHER" id="PTHR23055">
    <property type="entry name" value="CALCIUM BINDING PROTEINS"/>
    <property type="match status" value="1"/>
</dbReference>
<dbReference type="InterPro" id="IPR011992">
    <property type="entry name" value="EF-hand-dom_pair"/>
</dbReference>
<dbReference type="PANTHER" id="PTHR23055:SF167">
    <property type="entry name" value="EF-HAND DOMAIN-CONTAINING PROTEIN"/>
    <property type="match status" value="1"/>
</dbReference>
<dbReference type="Gene3D" id="1.10.238.10">
    <property type="entry name" value="EF-hand"/>
    <property type="match status" value="1"/>
</dbReference>
<name>A0AAV2B628_9ARAC</name>
<keyword evidence="2" id="KW-0677">Repeat</keyword>
<protein>
    <recommendedName>
        <fullName evidence="4">EF-hand domain-containing protein</fullName>
    </recommendedName>
</protein>
<evidence type="ECO:0000259" key="4">
    <source>
        <dbReference type="PROSITE" id="PS50222"/>
    </source>
</evidence>
<dbReference type="AlphaFoldDB" id="A0AAV2B628"/>
<dbReference type="Pfam" id="PF13202">
    <property type="entry name" value="EF-hand_5"/>
    <property type="match status" value="1"/>
</dbReference>
<keyword evidence="3" id="KW-0106">Calcium</keyword>
<evidence type="ECO:0000313" key="6">
    <source>
        <dbReference type="Proteomes" id="UP001497382"/>
    </source>
</evidence>
<evidence type="ECO:0000256" key="2">
    <source>
        <dbReference type="ARBA" id="ARBA00022737"/>
    </source>
</evidence>